<proteinExistence type="predicted"/>
<evidence type="ECO:0000313" key="2">
    <source>
        <dbReference type="Proteomes" id="UP000594129"/>
    </source>
</evidence>
<dbReference type="RefSeq" id="YP_010113377.1">
    <property type="nucleotide sequence ID" value="NC_055902.1"/>
</dbReference>
<evidence type="ECO:0000313" key="1">
    <source>
        <dbReference type="EMBL" id="QOR57737.1"/>
    </source>
</evidence>
<dbReference type="KEGG" id="vg:65131896"/>
<protein>
    <submittedName>
        <fullName evidence="1">Uncharacterized protein</fullName>
    </submittedName>
</protein>
<accession>A0A7M1RTG5</accession>
<dbReference type="Proteomes" id="UP000594129">
    <property type="component" value="Segment"/>
</dbReference>
<dbReference type="GeneID" id="65131896"/>
<organism evidence="1 2">
    <name type="scientific">uncultured phage cr131_1</name>
    <dbReference type="NCBI Taxonomy" id="2772093"/>
    <lineage>
        <taxon>Viruses</taxon>
        <taxon>Duplodnaviria</taxon>
        <taxon>Heunggongvirae</taxon>
        <taxon>Uroviricota</taxon>
        <taxon>Caudoviricetes</taxon>
        <taxon>Crassvirales</taxon>
        <taxon>Suoliviridae</taxon>
        <taxon>Oafivirinae</taxon>
        <taxon>Cacepaovirus</taxon>
        <taxon>Cacepaovirus simiae</taxon>
    </lineage>
</organism>
<dbReference type="EMBL" id="MT774409">
    <property type="protein sequence ID" value="QOR57737.1"/>
    <property type="molecule type" value="Genomic_DNA"/>
</dbReference>
<reference evidence="1 2" key="1">
    <citation type="submission" date="2020-07" db="EMBL/GenBank/DDBJ databases">
        <title>Taxonomic proposal: Crassvirales, a new order of highly abundant and diverse bacterial viruses.</title>
        <authorList>
            <person name="Shkoporov A.N."/>
            <person name="Stockdale S.R."/>
            <person name="Guerin E."/>
            <person name="Ross R.P."/>
            <person name="Hill C."/>
        </authorList>
    </citation>
    <scope>NUCLEOTIDE SEQUENCE [LARGE SCALE GENOMIC DNA]</scope>
</reference>
<name>A0A7M1RTG5_9CAUD</name>
<sequence length="231" mass="27045">MTNILILAAFEREINQIDDTLNKPATDDSLYWLNQAVYKFCKTRFNGNAPHFTSYELNEKRTKDLINLFVSSDLDLSSVDESRATYNKYKVTYPEKMMFVLNEDVVIDSINGGHELDTSVFECTADSFMYRVNNTLTDFHYRHYKARPLRIKTQKGCDLLTDKKYKITKYTLGYLRNPNKISLDKPKEEYSDFPDVIMPEIIKMAALMYIESLIPMQQRYLTISNEVNTQE</sequence>
<keyword evidence="2" id="KW-1185">Reference proteome</keyword>